<dbReference type="InterPro" id="IPR036412">
    <property type="entry name" value="HAD-like_sf"/>
</dbReference>
<accession>A0ABV2IBL2</accession>
<dbReference type="RefSeq" id="WP_354434268.1">
    <property type="nucleotide sequence ID" value="NZ_JBEPLY010000006.1"/>
</dbReference>
<dbReference type="SFLD" id="SFLDS00003">
    <property type="entry name" value="Haloacid_Dehalogenase"/>
    <property type="match status" value="1"/>
</dbReference>
<dbReference type="PANTHER" id="PTHR43611">
    <property type="entry name" value="ALPHA-D-GLUCOSE 1-PHOSPHATE PHOSPHATASE"/>
    <property type="match status" value="1"/>
</dbReference>
<dbReference type="EMBL" id="JBEPLY010000006">
    <property type="protein sequence ID" value="MET3600315.1"/>
    <property type="molecule type" value="Genomic_DNA"/>
</dbReference>
<dbReference type="Pfam" id="PF00702">
    <property type="entry name" value="Hydrolase"/>
    <property type="match status" value="1"/>
</dbReference>
<dbReference type="NCBIfam" id="TIGR01509">
    <property type="entry name" value="HAD-SF-IA-v3"/>
    <property type="match status" value="1"/>
</dbReference>
<dbReference type="GO" id="GO:0016787">
    <property type="term" value="F:hydrolase activity"/>
    <property type="evidence" value="ECO:0007669"/>
    <property type="project" value="UniProtKB-KW"/>
</dbReference>
<protein>
    <submittedName>
        <fullName evidence="1">Hydrolase of the HAD superfamily</fullName>
    </submittedName>
</protein>
<dbReference type="InterPro" id="IPR023214">
    <property type="entry name" value="HAD_sf"/>
</dbReference>
<dbReference type="Gene3D" id="3.40.50.1000">
    <property type="entry name" value="HAD superfamily/HAD-like"/>
    <property type="match status" value="1"/>
</dbReference>
<proteinExistence type="predicted"/>
<evidence type="ECO:0000313" key="1">
    <source>
        <dbReference type="EMBL" id="MET3600315.1"/>
    </source>
</evidence>
<dbReference type="PANTHER" id="PTHR43611:SF3">
    <property type="entry name" value="FLAVIN MONONUCLEOTIDE HYDROLASE 1, CHLOROPLATIC"/>
    <property type="match status" value="1"/>
</dbReference>
<organism evidence="1 2">
    <name type="scientific">Martelella mangrovi</name>
    <dbReference type="NCBI Taxonomy" id="1397477"/>
    <lineage>
        <taxon>Bacteria</taxon>
        <taxon>Pseudomonadati</taxon>
        <taxon>Pseudomonadota</taxon>
        <taxon>Alphaproteobacteria</taxon>
        <taxon>Hyphomicrobiales</taxon>
        <taxon>Aurantimonadaceae</taxon>
        <taxon>Martelella</taxon>
    </lineage>
</organism>
<dbReference type="InterPro" id="IPR006439">
    <property type="entry name" value="HAD-SF_hydro_IA"/>
</dbReference>
<sequence length="199" mass="22334">MKPTLMLDVDGVLVHSAHAGSWATDIEQDLGIDPQRLAEEFFAQQWPDVIVGKKALMPVLEECLPTLSPDVRPETFIDYWFSRDSTIDDAVLADVSTLRSNGVAVWLTTNQEHMRARYLMETMGLGDHVEGIIYSAALGTKKPERPFFNAAARRTGDALDRHVLVDDSKTNVTAAREAGWHAFHWTRDQSLLRIFDQLG</sequence>
<name>A0ABV2IBL2_9HYPH</name>
<keyword evidence="1" id="KW-0378">Hydrolase</keyword>
<reference evidence="1 2" key="1">
    <citation type="submission" date="2024-06" db="EMBL/GenBank/DDBJ databases">
        <title>Genomic Encyclopedia of Type Strains, Phase IV (KMG-IV): sequencing the most valuable type-strain genomes for metagenomic binning, comparative biology and taxonomic classification.</title>
        <authorList>
            <person name="Goeker M."/>
        </authorList>
    </citation>
    <scope>NUCLEOTIDE SEQUENCE [LARGE SCALE GENOMIC DNA]</scope>
    <source>
        <strain evidence="1 2">DSM 28102</strain>
    </source>
</reference>
<dbReference type="SFLD" id="SFLDG01129">
    <property type="entry name" value="C1.5:_HAD__Beta-PGM__Phosphata"/>
    <property type="match status" value="1"/>
</dbReference>
<comment type="caution">
    <text evidence="1">The sequence shown here is derived from an EMBL/GenBank/DDBJ whole genome shotgun (WGS) entry which is preliminary data.</text>
</comment>
<dbReference type="SUPFAM" id="SSF56784">
    <property type="entry name" value="HAD-like"/>
    <property type="match status" value="1"/>
</dbReference>
<dbReference type="Proteomes" id="UP001549164">
    <property type="component" value="Unassembled WGS sequence"/>
</dbReference>
<gene>
    <name evidence="1" type="ORF">ABID12_002260</name>
</gene>
<keyword evidence="2" id="KW-1185">Reference proteome</keyword>
<evidence type="ECO:0000313" key="2">
    <source>
        <dbReference type="Proteomes" id="UP001549164"/>
    </source>
</evidence>